<reference evidence="1" key="1">
    <citation type="submission" date="2022-07" db="EMBL/GenBank/DDBJ databases">
        <title>Phylogenomic reconstructions and comparative analyses of Kickxellomycotina fungi.</title>
        <authorList>
            <person name="Reynolds N.K."/>
            <person name="Stajich J.E."/>
            <person name="Barry K."/>
            <person name="Grigoriev I.V."/>
            <person name="Crous P."/>
            <person name="Smith M.E."/>
        </authorList>
    </citation>
    <scope>NUCLEOTIDE SEQUENCE</scope>
    <source>
        <strain evidence="1">CBS 190363</strain>
    </source>
</reference>
<accession>A0ACC1M681</accession>
<name>A0ACC1M681_9FUNG</name>
<organism evidence="1 2">
    <name type="scientific">Coemansia aciculifera</name>
    <dbReference type="NCBI Taxonomy" id="417176"/>
    <lineage>
        <taxon>Eukaryota</taxon>
        <taxon>Fungi</taxon>
        <taxon>Fungi incertae sedis</taxon>
        <taxon>Zoopagomycota</taxon>
        <taxon>Kickxellomycotina</taxon>
        <taxon>Kickxellomycetes</taxon>
        <taxon>Kickxellales</taxon>
        <taxon>Kickxellaceae</taxon>
        <taxon>Coemansia</taxon>
    </lineage>
</organism>
<evidence type="ECO:0000313" key="2">
    <source>
        <dbReference type="Proteomes" id="UP001139981"/>
    </source>
</evidence>
<protein>
    <submittedName>
        <fullName evidence="1">DASH complex subunit dam1</fullName>
    </submittedName>
</protein>
<comment type="caution">
    <text evidence="1">The sequence shown here is derived from an EMBL/GenBank/DDBJ whole genome shotgun (WGS) entry which is preliminary data.</text>
</comment>
<keyword evidence="2" id="KW-1185">Reference proteome</keyword>
<gene>
    <name evidence="1" type="primary">DAM1</name>
    <name evidence="1" type="ORF">IWW38_002076</name>
</gene>
<dbReference type="Proteomes" id="UP001139981">
    <property type="component" value="Unassembled WGS sequence"/>
</dbReference>
<proteinExistence type="predicted"/>
<sequence>MTTRRLSIYPNSQSFEENLFELQRNFSGLATNLRELDSINNSLLTFNKNFSVFLQGLRLNSECLEFPEAPNADSYALAQRPITPPPFTSAGNEAIDDADMMMSVDNDNSLEVYLQSEELMRTRSSAAAAPSSRKGDTAGVQKKRVVIKSSAGGGVKRRKAVFQTRRITDLLPSRFKDQPHKGVIEQILKELNLNREGLYAHEILRDVGGGLTRNKCTDYMNALVQTDAVKRVNKKGHLFFLDPEQFPQ</sequence>
<evidence type="ECO:0000313" key="1">
    <source>
        <dbReference type="EMBL" id="KAJ2896270.1"/>
    </source>
</evidence>
<dbReference type="EMBL" id="JANBVB010000212">
    <property type="protein sequence ID" value="KAJ2896270.1"/>
    <property type="molecule type" value="Genomic_DNA"/>
</dbReference>